<gene>
    <name evidence="9" type="ORF">B0T23DRAFT_400031</name>
</gene>
<dbReference type="InterPro" id="IPR050307">
    <property type="entry name" value="Sterol_Desaturase_Related"/>
</dbReference>
<protein>
    <submittedName>
        <fullName evidence="9">Fatty acid hydroxylase superfamily-domain-containing protein</fullName>
    </submittedName>
</protein>
<dbReference type="RefSeq" id="XP_062688357.1">
    <property type="nucleotide sequence ID" value="XM_062838460.1"/>
</dbReference>
<evidence type="ECO:0000259" key="8">
    <source>
        <dbReference type="Pfam" id="PF04116"/>
    </source>
</evidence>
<organism evidence="9 10">
    <name type="scientific">Neurospora hispaniola</name>
    <dbReference type="NCBI Taxonomy" id="588809"/>
    <lineage>
        <taxon>Eukaryota</taxon>
        <taxon>Fungi</taxon>
        <taxon>Dikarya</taxon>
        <taxon>Ascomycota</taxon>
        <taxon>Pezizomycotina</taxon>
        <taxon>Sordariomycetes</taxon>
        <taxon>Sordariomycetidae</taxon>
        <taxon>Sordariales</taxon>
        <taxon>Sordariaceae</taxon>
        <taxon>Neurospora</taxon>
    </lineage>
</organism>
<evidence type="ECO:0000256" key="1">
    <source>
        <dbReference type="ARBA" id="ARBA00004370"/>
    </source>
</evidence>
<evidence type="ECO:0000313" key="10">
    <source>
        <dbReference type="Proteomes" id="UP001285908"/>
    </source>
</evidence>
<feature type="region of interest" description="Disordered" evidence="6">
    <location>
        <begin position="1"/>
        <end position="35"/>
    </location>
</feature>
<dbReference type="PANTHER" id="PTHR11863">
    <property type="entry name" value="STEROL DESATURASE"/>
    <property type="match status" value="1"/>
</dbReference>
<dbReference type="EMBL" id="JAULSX010000010">
    <property type="protein sequence ID" value="KAK3485453.1"/>
    <property type="molecule type" value="Genomic_DNA"/>
</dbReference>
<dbReference type="GO" id="GO:0016491">
    <property type="term" value="F:oxidoreductase activity"/>
    <property type="evidence" value="ECO:0007669"/>
    <property type="project" value="InterPro"/>
</dbReference>
<keyword evidence="3 7" id="KW-1133">Transmembrane helix</keyword>
<evidence type="ECO:0000256" key="3">
    <source>
        <dbReference type="ARBA" id="ARBA00022989"/>
    </source>
</evidence>
<proteinExistence type="predicted"/>
<feature type="transmembrane region" description="Helical" evidence="7">
    <location>
        <begin position="491"/>
        <end position="514"/>
    </location>
</feature>
<dbReference type="InterPro" id="IPR006694">
    <property type="entry name" value="Fatty_acid_hydroxylase"/>
</dbReference>
<dbReference type="GO" id="GO:0008610">
    <property type="term" value="P:lipid biosynthetic process"/>
    <property type="evidence" value="ECO:0007669"/>
    <property type="project" value="InterPro"/>
</dbReference>
<feature type="region of interest" description="Disordered" evidence="6">
    <location>
        <begin position="562"/>
        <end position="605"/>
    </location>
</feature>
<feature type="domain" description="Fatty acid hydroxylase" evidence="8">
    <location>
        <begin position="434"/>
        <end position="561"/>
    </location>
</feature>
<evidence type="ECO:0000256" key="2">
    <source>
        <dbReference type="ARBA" id="ARBA00022692"/>
    </source>
</evidence>
<dbReference type="AlphaFoldDB" id="A0AAJ0HYU5"/>
<dbReference type="Proteomes" id="UP001285908">
    <property type="component" value="Unassembled WGS sequence"/>
</dbReference>
<comment type="subcellular location">
    <subcellularLocation>
        <location evidence="1">Membrane</location>
    </subcellularLocation>
</comment>
<evidence type="ECO:0000256" key="7">
    <source>
        <dbReference type="SAM" id="Phobius"/>
    </source>
</evidence>
<evidence type="ECO:0000256" key="6">
    <source>
        <dbReference type="SAM" id="MobiDB-lite"/>
    </source>
</evidence>
<evidence type="ECO:0000256" key="4">
    <source>
        <dbReference type="ARBA" id="ARBA00023136"/>
    </source>
</evidence>
<feature type="compositionally biased region" description="Basic and acidic residues" evidence="6">
    <location>
        <begin position="591"/>
        <end position="605"/>
    </location>
</feature>
<evidence type="ECO:0000313" key="9">
    <source>
        <dbReference type="EMBL" id="KAK3485453.1"/>
    </source>
</evidence>
<comment type="caution">
    <text evidence="9">The sequence shown here is derived from an EMBL/GenBank/DDBJ whole genome shotgun (WGS) entry which is preliminary data.</text>
</comment>
<evidence type="ECO:0000256" key="5">
    <source>
        <dbReference type="SAM" id="Coils"/>
    </source>
</evidence>
<keyword evidence="2 7" id="KW-0812">Transmembrane</keyword>
<dbReference type="GeneID" id="87876082"/>
<reference evidence="9 10" key="1">
    <citation type="journal article" date="2023" name="Mol. Phylogenet. Evol.">
        <title>Genome-scale phylogeny and comparative genomics of the fungal order Sordariales.</title>
        <authorList>
            <person name="Hensen N."/>
            <person name="Bonometti L."/>
            <person name="Westerberg I."/>
            <person name="Brannstrom I.O."/>
            <person name="Guillou S."/>
            <person name="Cros-Aarteil S."/>
            <person name="Calhoun S."/>
            <person name="Haridas S."/>
            <person name="Kuo A."/>
            <person name="Mondo S."/>
            <person name="Pangilinan J."/>
            <person name="Riley R."/>
            <person name="LaButti K."/>
            <person name="Andreopoulos B."/>
            <person name="Lipzen A."/>
            <person name="Chen C."/>
            <person name="Yan M."/>
            <person name="Daum C."/>
            <person name="Ng V."/>
            <person name="Clum A."/>
            <person name="Steindorff A."/>
            <person name="Ohm R.A."/>
            <person name="Martin F."/>
            <person name="Silar P."/>
            <person name="Natvig D.O."/>
            <person name="Lalanne C."/>
            <person name="Gautier V."/>
            <person name="Ament-Velasquez S.L."/>
            <person name="Kruys A."/>
            <person name="Hutchinson M.I."/>
            <person name="Powell A.J."/>
            <person name="Barry K."/>
            <person name="Miller A.N."/>
            <person name="Grigoriev I.V."/>
            <person name="Debuchy R."/>
            <person name="Gladieux P."/>
            <person name="Hiltunen Thoren M."/>
            <person name="Johannesson H."/>
        </authorList>
    </citation>
    <scope>NUCLEOTIDE SEQUENCE [LARGE SCALE GENOMIC DNA]</scope>
    <source>
        <strain evidence="9 10">FGSC 10403</strain>
    </source>
</reference>
<dbReference type="Pfam" id="PF04116">
    <property type="entry name" value="FA_hydroxylase"/>
    <property type="match status" value="1"/>
</dbReference>
<keyword evidence="4 7" id="KW-0472">Membrane</keyword>
<keyword evidence="10" id="KW-1185">Reference proteome</keyword>
<accession>A0AAJ0HYU5</accession>
<keyword evidence="5" id="KW-0175">Coiled coil</keyword>
<feature type="compositionally biased region" description="Basic and acidic residues" evidence="6">
    <location>
        <begin position="572"/>
        <end position="583"/>
    </location>
</feature>
<feature type="coiled-coil region" evidence="5">
    <location>
        <begin position="182"/>
        <end position="209"/>
    </location>
</feature>
<sequence>MMFRSLFSSRSPSRSPSPVSTSSTRSTSDFSSRPSSLFSVSVSLSKPLPPPPDADLDFSAPDSFAVSLPGGHLPVPTSSHAVSTAETMLLPKNKISSHRLHQLTILITVLNLTKMSLQGEQDTMVSILQAATTSTAANLRTPSPDSQDIELLALAANACRVRRYRAEEPTGSTAVGPWQVVVDEVKIAIRRLEAEVEGLERERRVLEDSWEGGGNVDINAKKMTCQKVYPVYIYEGHVAVAGQFVPKTAGFRDLGVFPSQPLWAKWQKPAAIWPRLVRLELHDRCCRRRRSSGVLAPLPTKPPSPSVTTTSPVNMGSPLALWTHLVQTYSPYQIEFWGTLLTQLLFFWIPAVSYTLLDPLFPSFSARHKIQPPFKQPSAAEIRHCALIVLRNQCFNILSSLALTTLAIRSGRGSRFRILASPPGFWSEMAWQIPLCIMARESIFYYIHRLLHTPRFYKMIHKTHHEFTAPTALSAQYAHPIEHMFANTLPIAIPAMVLGVHILTFWTYLAIMLVETATVHSGYDFKLFGVLEMARDHDAHHELFNVEFGAIPGLMDKLHGTDLSSRRRRRREEKEERERRAREGGAGAGKVVEKLGRRDSGVMLK</sequence>
<name>A0AAJ0HYU5_9PEZI</name>
<dbReference type="GO" id="GO:0005506">
    <property type="term" value="F:iron ion binding"/>
    <property type="evidence" value="ECO:0007669"/>
    <property type="project" value="InterPro"/>
</dbReference>
<dbReference type="GO" id="GO:0016020">
    <property type="term" value="C:membrane"/>
    <property type="evidence" value="ECO:0007669"/>
    <property type="project" value="UniProtKB-SubCell"/>
</dbReference>